<keyword evidence="2 4" id="KW-0238">DNA-binding</keyword>
<feature type="domain" description="HTH tetR-type" evidence="5">
    <location>
        <begin position="17"/>
        <end position="77"/>
    </location>
</feature>
<dbReference type="PANTHER" id="PTHR30055:SF234">
    <property type="entry name" value="HTH-TYPE TRANSCRIPTIONAL REGULATOR BETI"/>
    <property type="match status" value="1"/>
</dbReference>
<gene>
    <name evidence="6" type="ORF">JY500_17255</name>
</gene>
<accession>A0ABX7M9P0</accession>
<dbReference type="PROSITE" id="PS50977">
    <property type="entry name" value="HTH_TETR_2"/>
    <property type="match status" value="1"/>
</dbReference>
<organism evidence="6 7">
    <name type="scientific">Niveibacterium microcysteis</name>
    <dbReference type="NCBI Taxonomy" id="2811415"/>
    <lineage>
        <taxon>Bacteria</taxon>
        <taxon>Pseudomonadati</taxon>
        <taxon>Pseudomonadota</taxon>
        <taxon>Betaproteobacteria</taxon>
        <taxon>Rhodocyclales</taxon>
        <taxon>Rhodocyclaceae</taxon>
        <taxon>Niveibacterium</taxon>
    </lineage>
</organism>
<dbReference type="RefSeq" id="WP_206253953.1">
    <property type="nucleotide sequence ID" value="NZ_CP071060.1"/>
</dbReference>
<dbReference type="InterPro" id="IPR011075">
    <property type="entry name" value="TetR_C"/>
</dbReference>
<evidence type="ECO:0000256" key="3">
    <source>
        <dbReference type="ARBA" id="ARBA00023163"/>
    </source>
</evidence>
<protein>
    <submittedName>
        <fullName evidence="6">TetR/AcrR family transcriptional regulator</fullName>
    </submittedName>
</protein>
<proteinExistence type="predicted"/>
<evidence type="ECO:0000256" key="1">
    <source>
        <dbReference type="ARBA" id="ARBA00023015"/>
    </source>
</evidence>
<dbReference type="SUPFAM" id="SSF48498">
    <property type="entry name" value="Tetracyclin repressor-like, C-terminal domain"/>
    <property type="match status" value="1"/>
</dbReference>
<dbReference type="Gene3D" id="1.10.357.10">
    <property type="entry name" value="Tetracycline Repressor, domain 2"/>
    <property type="match status" value="1"/>
</dbReference>
<keyword evidence="7" id="KW-1185">Reference proteome</keyword>
<keyword evidence="3" id="KW-0804">Transcription</keyword>
<dbReference type="InterPro" id="IPR036271">
    <property type="entry name" value="Tet_transcr_reg_TetR-rel_C_sf"/>
</dbReference>
<dbReference type="InterPro" id="IPR001647">
    <property type="entry name" value="HTH_TetR"/>
</dbReference>
<dbReference type="InterPro" id="IPR009057">
    <property type="entry name" value="Homeodomain-like_sf"/>
</dbReference>
<dbReference type="InterPro" id="IPR050109">
    <property type="entry name" value="HTH-type_TetR-like_transc_reg"/>
</dbReference>
<evidence type="ECO:0000259" key="5">
    <source>
        <dbReference type="PROSITE" id="PS50977"/>
    </source>
</evidence>
<dbReference type="Pfam" id="PF16859">
    <property type="entry name" value="TetR_C_11"/>
    <property type="match status" value="1"/>
</dbReference>
<evidence type="ECO:0000256" key="2">
    <source>
        <dbReference type="ARBA" id="ARBA00023125"/>
    </source>
</evidence>
<evidence type="ECO:0000313" key="7">
    <source>
        <dbReference type="Proteomes" id="UP000663570"/>
    </source>
</evidence>
<dbReference type="Pfam" id="PF00440">
    <property type="entry name" value="TetR_N"/>
    <property type="match status" value="1"/>
</dbReference>
<dbReference type="Proteomes" id="UP000663570">
    <property type="component" value="Chromosome"/>
</dbReference>
<dbReference type="SUPFAM" id="SSF46689">
    <property type="entry name" value="Homeodomain-like"/>
    <property type="match status" value="1"/>
</dbReference>
<evidence type="ECO:0000256" key="4">
    <source>
        <dbReference type="PROSITE-ProRule" id="PRU00335"/>
    </source>
</evidence>
<feature type="DNA-binding region" description="H-T-H motif" evidence="4">
    <location>
        <begin position="40"/>
        <end position="59"/>
    </location>
</feature>
<evidence type="ECO:0000313" key="6">
    <source>
        <dbReference type="EMBL" id="QSI76202.1"/>
    </source>
</evidence>
<name>A0ABX7M9P0_9RHOO</name>
<dbReference type="EMBL" id="CP071060">
    <property type="protein sequence ID" value="QSI76202.1"/>
    <property type="molecule type" value="Genomic_DNA"/>
</dbReference>
<dbReference type="PANTHER" id="PTHR30055">
    <property type="entry name" value="HTH-TYPE TRANSCRIPTIONAL REGULATOR RUTR"/>
    <property type="match status" value="1"/>
</dbReference>
<sequence>MSAVPKTSEPLRQRRKQARPSELSAAALELFVEKGFAATRLDEIAARAGVSKGTLYLYFDSKEALFTAVIRDGILPLIESAEAQLSGMLDDPEGMLRAILFAWWDNVGATPLGGIPKLMIAEAMNFPDVARFYHQNVIERGRRMVEAAITRGIERGLFRPVNLEQTVSLFFVPAMHIAVWRHSLAFCEACQQDPREFLENFLQIFLRGLRATEKGTPE</sequence>
<dbReference type="PRINTS" id="PR00455">
    <property type="entry name" value="HTHTETR"/>
</dbReference>
<keyword evidence="1" id="KW-0805">Transcription regulation</keyword>
<reference evidence="6 7" key="1">
    <citation type="submission" date="2021-02" db="EMBL/GenBank/DDBJ databases">
        <title>Niveibacterium changnyeongensis HC41.</title>
        <authorList>
            <person name="Kang M."/>
        </authorList>
    </citation>
    <scope>NUCLEOTIDE SEQUENCE [LARGE SCALE GENOMIC DNA]</scope>
    <source>
        <strain evidence="6 7">HC41</strain>
    </source>
</reference>